<sequence>MQHLGLDFGTTTSILAYHDGQQLRAFSLGGAAASPYIPSVLSLEKEDQEQIEIGQAARLNQGDNDYWVYIPKR</sequence>
<dbReference type="RefSeq" id="WP_086488049.1">
    <property type="nucleotide sequence ID" value="NZ_MSLT01000012.1"/>
</dbReference>
<protein>
    <recommendedName>
        <fullName evidence="3">Molecular chaperone DnaK</fullName>
    </recommendedName>
</protein>
<keyword evidence="2" id="KW-1185">Reference proteome</keyword>
<evidence type="ECO:0000313" key="1">
    <source>
        <dbReference type="EMBL" id="OUD14268.1"/>
    </source>
</evidence>
<dbReference type="Proteomes" id="UP000194798">
    <property type="component" value="Unassembled WGS sequence"/>
</dbReference>
<name>A0A251X880_9GAMM</name>
<accession>A0A251X880</accession>
<dbReference type="SUPFAM" id="SSF53067">
    <property type="entry name" value="Actin-like ATPase domain"/>
    <property type="match status" value="1"/>
</dbReference>
<dbReference type="EMBL" id="MSLT01000012">
    <property type="protein sequence ID" value="OUD14268.1"/>
    <property type="molecule type" value="Genomic_DNA"/>
</dbReference>
<dbReference type="InterPro" id="IPR043129">
    <property type="entry name" value="ATPase_NBD"/>
</dbReference>
<gene>
    <name evidence="1" type="ORF">TPSD3_08045</name>
</gene>
<evidence type="ECO:0008006" key="3">
    <source>
        <dbReference type="Google" id="ProtNLM"/>
    </source>
</evidence>
<reference evidence="1 2" key="1">
    <citation type="submission" date="2016-12" db="EMBL/GenBank/DDBJ databases">
        <title>Thioflexothrix psekupsii D3 genome sequencing and assembly.</title>
        <authorList>
            <person name="Fomenkov A."/>
            <person name="Vincze T."/>
            <person name="Grabovich M."/>
            <person name="Anton B.P."/>
            <person name="Dubinina G."/>
            <person name="Orlova M."/>
            <person name="Belousova E."/>
            <person name="Roberts R.J."/>
        </authorList>
    </citation>
    <scope>NUCLEOTIDE SEQUENCE [LARGE SCALE GENOMIC DNA]</scope>
    <source>
        <strain evidence="1">D3</strain>
    </source>
</reference>
<dbReference type="Gene3D" id="3.30.420.40">
    <property type="match status" value="1"/>
</dbReference>
<evidence type="ECO:0000313" key="2">
    <source>
        <dbReference type="Proteomes" id="UP000194798"/>
    </source>
</evidence>
<comment type="caution">
    <text evidence="1">The sequence shown here is derived from an EMBL/GenBank/DDBJ whole genome shotgun (WGS) entry which is preliminary data.</text>
</comment>
<dbReference type="AlphaFoldDB" id="A0A251X880"/>
<proteinExistence type="predicted"/>
<organism evidence="1 2">
    <name type="scientific">Thioflexithrix psekupsensis</name>
    <dbReference type="NCBI Taxonomy" id="1570016"/>
    <lineage>
        <taxon>Bacteria</taxon>
        <taxon>Pseudomonadati</taxon>
        <taxon>Pseudomonadota</taxon>
        <taxon>Gammaproteobacteria</taxon>
        <taxon>Thiotrichales</taxon>
        <taxon>Thioflexithrix</taxon>
    </lineage>
</organism>